<name>A0A0E9S8Y0_ANGAN</name>
<reference evidence="1" key="1">
    <citation type="submission" date="2014-11" db="EMBL/GenBank/DDBJ databases">
        <authorList>
            <person name="Amaro Gonzalez C."/>
        </authorList>
    </citation>
    <scope>NUCLEOTIDE SEQUENCE</scope>
</reference>
<accession>A0A0E9S8Y0</accession>
<protein>
    <submittedName>
        <fullName evidence="1">Uncharacterized protein</fullName>
    </submittedName>
</protein>
<organism evidence="1">
    <name type="scientific">Anguilla anguilla</name>
    <name type="common">European freshwater eel</name>
    <name type="synonym">Muraena anguilla</name>
    <dbReference type="NCBI Taxonomy" id="7936"/>
    <lineage>
        <taxon>Eukaryota</taxon>
        <taxon>Metazoa</taxon>
        <taxon>Chordata</taxon>
        <taxon>Craniata</taxon>
        <taxon>Vertebrata</taxon>
        <taxon>Euteleostomi</taxon>
        <taxon>Actinopterygii</taxon>
        <taxon>Neopterygii</taxon>
        <taxon>Teleostei</taxon>
        <taxon>Anguilliformes</taxon>
        <taxon>Anguillidae</taxon>
        <taxon>Anguilla</taxon>
    </lineage>
</organism>
<dbReference type="EMBL" id="GBXM01070738">
    <property type="protein sequence ID" value="JAH37839.1"/>
    <property type="molecule type" value="Transcribed_RNA"/>
</dbReference>
<evidence type="ECO:0000313" key="1">
    <source>
        <dbReference type="EMBL" id="JAH37839.1"/>
    </source>
</evidence>
<sequence length="92" mass="10668">MSRLPSFSLSLTHSDLPAYPGQSKWNQQLYDMVSEWTRLLTLWPKLAGRLDTMDTLDEEAIHKLRTVHLDSLVYPHDDGTECFVIERIKIVP</sequence>
<dbReference type="AlphaFoldDB" id="A0A0E9S8Y0"/>
<reference evidence="1" key="2">
    <citation type="journal article" date="2015" name="Fish Shellfish Immunol.">
        <title>Early steps in the European eel (Anguilla anguilla)-Vibrio vulnificus interaction in the gills: Role of the RtxA13 toxin.</title>
        <authorList>
            <person name="Callol A."/>
            <person name="Pajuelo D."/>
            <person name="Ebbesson L."/>
            <person name="Teles M."/>
            <person name="MacKenzie S."/>
            <person name="Amaro C."/>
        </authorList>
    </citation>
    <scope>NUCLEOTIDE SEQUENCE</scope>
</reference>
<proteinExistence type="predicted"/>